<accession>A0A6G0TL33</accession>
<comment type="caution">
    <text evidence="1">The sequence shown here is derived from an EMBL/GenBank/DDBJ whole genome shotgun (WGS) entry which is preliminary data.</text>
</comment>
<proteinExistence type="predicted"/>
<sequence>MQPLKLIRHELLNNTELTSIVHNDLKTVRKAIYDRRRKTLPEIPRSREDIFLQLHSIKTQTDFINLYIIPEDESFVCITSADNLQFMTTKCSDLFADELCMKCNETEFILQKLHVDFEKAAHQATSEIFEDLQLISCRFHLGQSWWRKAWSNEVPLVSRNRTAWQVNFDNRPL</sequence>
<organism evidence="1 2">
    <name type="scientific">Aphis glycines</name>
    <name type="common">Soybean aphid</name>
    <dbReference type="NCBI Taxonomy" id="307491"/>
    <lineage>
        <taxon>Eukaryota</taxon>
        <taxon>Metazoa</taxon>
        <taxon>Ecdysozoa</taxon>
        <taxon>Arthropoda</taxon>
        <taxon>Hexapoda</taxon>
        <taxon>Insecta</taxon>
        <taxon>Pterygota</taxon>
        <taxon>Neoptera</taxon>
        <taxon>Paraneoptera</taxon>
        <taxon>Hemiptera</taxon>
        <taxon>Sternorrhyncha</taxon>
        <taxon>Aphidomorpha</taxon>
        <taxon>Aphidoidea</taxon>
        <taxon>Aphididae</taxon>
        <taxon>Aphidini</taxon>
        <taxon>Aphis</taxon>
        <taxon>Aphis</taxon>
    </lineage>
</organism>
<gene>
    <name evidence="1" type="ORF">AGLY_008692</name>
</gene>
<reference evidence="1 2" key="1">
    <citation type="submission" date="2019-08" db="EMBL/GenBank/DDBJ databases">
        <title>The genome of the soybean aphid Biotype 1, its phylome, world population structure and adaptation to the North American continent.</title>
        <authorList>
            <person name="Giordano R."/>
            <person name="Donthu R.K."/>
            <person name="Hernandez A.G."/>
            <person name="Wright C.L."/>
            <person name="Zimin A.V."/>
        </authorList>
    </citation>
    <scope>NUCLEOTIDE SEQUENCE [LARGE SCALE GENOMIC DNA]</scope>
    <source>
        <tissue evidence="1">Whole aphids</tissue>
    </source>
</reference>
<name>A0A6G0TL33_APHGL</name>
<evidence type="ECO:0000313" key="2">
    <source>
        <dbReference type="Proteomes" id="UP000475862"/>
    </source>
</evidence>
<evidence type="ECO:0000313" key="1">
    <source>
        <dbReference type="EMBL" id="KAE9534185.1"/>
    </source>
</evidence>
<dbReference type="AlphaFoldDB" id="A0A6G0TL33"/>
<dbReference type="Proteomes" id="UP000475862">
    <property type="component" value="Unassembled WGS sequence"/>
</dbReference>
<dbReference type="OrthoDB" id="6611217at2759"/>
<dbReference type="EMBL" id="VYZN01000029">
    <property type="protein sequence ID" value="KAE9534185.1"/>
    <property type="molecule type" value="Genomic_DNA"/>
</dbReference>
<protein>
    <recommendedName>
        <fullName evidence="3">MULE transposase domain-containing protein</fullName>
    </recommendedName>
</protein>
<evidence type="ECO:0008006" key="3">
    <source>
        <dbReference type="Google" id="ProtNLM"/>
    </source>
</evidence>
<keyword evidence="2" id="KW-1185">Reference proteome</keyword>